<reference evidence="2 3" key="1">
    <citation type="submission" date="2019-03" db="EMBL/GenBank/DDBJ databases">
        <title>First draft genome of Liparis tanakae, snailfish: a comprehensive survey of snailfish specific genes.</title>
        <authorList>
            <person name="Kim W."/>
            <person name="Song I."/>
            <person name="Jeong J.-H."/>
            <person name="Kim D."/>
            <person name="Kim S."/>
            <person name="Ryu S."/>
            <person name="Song J.Y."/>
            <person name="Lee S.K."/>
        </authorList>
    </citation>
    <scope>NUCLEOTIDE SEQUENCE [LARGE SCALE GENOMIC DNA]</scope>
    <source>
        <tissue evidence="2">Muscle</tissue>
    </source>
</reference>
<dbReference type="EMBL" id="SRLO01004387">
    <property type="protein sequence ID" value="TNN30534.1"/>
    <property type="molecule type" value="Genomic_DNA"/>
</dbReference>
<protein>
    <submittedName>
        <fullName evidence="2">Anosmin-1</fullName>
    </submittedName>
</protein>
<dbReference type="GO" id="GO:0030182">
    <property type="term" value="P:neuron differentiation"/>
    <property type="evidence" value="ECO:0007669"/>
    <property type="project" value="TreeGrafter"/>
</dbReference>
<evidence type="ECO:0000256" key="1">
    <source>
        <dbReference type="SAM" id="MobiDB-lite"/>
    </source>
</evidence>
<comment type="caution">
    <text evidence="2">The sequence shown here is derived from an EMBL/GenBank/DDBJ whole genome shotgun (WGS) entry which is preliminary data.</text>
</comment>
<evidence type="ECO:0000313" key="2">
    <source>
        <dbReference type="EMBL" id="TNN30534.1"/>
    </source>
</evidence>
<dbReference type="InterPro" id="IPR042447">
    <property type="entry name" value="Anosmin-1"/>
</dbReference>
<dbReference type="GO" id="GO:0009986">
    <property type="term" value="C:cell surface"/>
    <property type="evidence" value="ECO:0007669"/>
    <property type="project" value="TreeGrafter"/>
</dbReference>
<dbReference type="PANTHER" id="PTHR14131:SF6">
    <property type="entry name" value="ANOSMIN-1-RELATED"/>
    <property type="match status" value="1"/>
</dbReference>
<name>A0A4Z2EQ94_9TELE</name>
<keyword evidence="3" id="KW-1185">Reference proteome</keyword>
<dbReference type="AlphaFoldDB" id="A0A4Z2EQ94"/>
<dbReference type="OrthoDB" id="9985779at2759"/>
<gene>
    <name evidence="2" type="primary">ANOS1_7</name>
    <name evidence="2" type="ORF">EYF80_059314</name>
</gene>
<dbReference type="Proteomes" id="UP000314294">
    <property type="component" value="Unassembled WGS sequence"/>
</dbReference>
<feature type="region of interest" description="Disordered" evidence="1">
    <location>
        <begin position="1"/>
        <end position="40"/>
    </location>
</feature>
<sequence length="297" mass="32573">MLRVGAGEDAPGVSDNTAPSRGPGARLLAAMPSPGATRALHKQSFPPELEDGVTLKEPRVTAVLPLQAQSWVELEGLQPNSSFTVELQAVTYWGQVRLKSAKASLRFSTSRNDESVKPVLRSKKEEMSPLGSTLAKRPSGPLEVGTPFYQDGQLQVRVYWKNRGVGALRFVLQDLMSPGTESGARRVKASRNAMSPRRPFPEPHQSGNVETLKAALRENYINLPGLLFSCKYKVTVHMLKSKRRSKDESTTFLTPSCNALRSKTLKHVPCPGEGGEHSACYEQPNDGEHRFTLRGIV</sequence>
<evidence type="ECO:0000313" key="3">
    <source>
        <dbReference type="Proteomes" id="UP000314294"/>
    </source>
</evidence>
<organism evidence="2 3">
    <name type="scientific">Liparis tanakae</name>
    <name type="common">Tanaka's snailfish</name>
    <dbReference type="NCBI Taxonomy" id="230148"/>
    <lineage>
        <taxon>Eukaryota</taxon>
        <taxon>Metazoa</taxon>
        <taxon>Chordata</taxon>
        <taxon>Craniata</taxon>
        <taxon>Vertebrata</taxon>
        <taxon>Euteleostomi</taxon>
        <taxon>Actinopterygii</taxon>
        <taxon>Neopterygii</taxon>
        <taxon>Teleostei</taxon>
        <taxon>Neoteleostei</taxon>
        <taxon>Acanthomorphata</taxon>
        <taxon>Eupercaria</taxon>
        <taxon>Perciformes</taxon>
        <taxon>Cottioidei</taxon>
        <taxon>Cottales</taxon>
        <taxon>Liparidae</taxon>
        <taxon>Liparis</taxon>
    </lineage>
</organism>
<proteinExistence type="predicted"/>
<feature type="region of interest" description="Disordered" evidence="1">
    <location>
        <begin position="181"/>
        <end position="206"/>
    </location>
</feature>
<accession>A0A4Z2EQ94</accession>
<dbReference type="PANTHER" id="PTHR14131">
    <property type="entry name" value="ANOSMIN"/>
    <property type="match status" value="1"/>
</dbReference>